<dbReference type="Proteomes" id="UP000821845">
    <property type="component" value="Chromosome 2"/>
</dbReference>
<proteinExistence type="predicted"/>
<evidence type="ECO:0000313" key="1">
    <source>
        <dbReference type="EMBL" id="KAH6939344.1"/>
    </source>
</evidence>
<gene>
    <name evidence="1" type="ORF">HPB50_017281</name>
</gene>
<name>A0ACB7SZK1_HYAAI</name>
<evidence type="ECO:0000313" key="2">
    <source>
        <dbReference type="Proteomes" id="UP000821845"/>
    </source>
</evidence>
<organism evidence="1 2">
    <name type="scientific">Hyalomma asiaticum</name>
    <name type="common">Tick</name>
    <dbReference type="NCBI Taxonomy" id="266040"/>
    <lineage>
        <taxon>Eukaryota</taxon>
        <taxon>Metazoa</taxon>
        <taxon>Ecdysozoa</taxon>
        <taxon>Arthropoda</taxon>
        <taxon>Chelicerata</taxon>
        <taxon>Arachnida</taxon>
        <taxon>Acari</taxon>
        <taxon>Parasitiformes</taxon>
        <taxon>Ixodida</taxon>
        <taxon>Ixodoidea</taxon>
        <taxon>Ixodidae</taxon>
        <taxon>Hyalomminae</taxon>
        <taxon>Hyalomma</taxon>
    </lineage>
</organism>
<sequence>MDENFIVLNEAIWNHIITSPSTHRREENPNIVIRYLDKSNQIAVDTDDRETRDALLTLMQLPINGESTRFQAYEALQRDQIRGVIHNAGGMTSEQLMMNLHCRACEIISARPIGARGTAVVTFKGTRLPYKIGLKSFTIRVYPFKSQVYACETCHKLGHGKQQCPNFKNPRCSVCGRKQHDSDEACPNKVPKCRNCGGQHLATTRDCPERVKINQQLRTKFTSRQKRSQQPLKSKPHVQERPQKAATLRHSFYTGPRSAPSTENAPGHFDHDKQTLANVVKTSSSHAALDAKASYAEIAEQTAPTAPLPNKGTRVQIPAAAVVNTTLNVGTTKQMHNNQQAPQSTLEPQPDCEALFSARLMQLEHNIMAKVQTMIERAIETCIRTVMERLTLNGALSFGGVATTSIVSWVRQRDLHILTVGTYTYTSDQRFHSIHLEGSEDWTLEIRYTQKWDAGVYECQVSTEPKMSLNISLSVVVAKARIPEGSNLYIQSGNTINLTCVVTDTRTPPVYVFWYHDDRMINYDSSRREGIRVVTERGPATTVSRLQVLDAATRDSGNYSCIPSYADPANITVHVLNGEKPAAMQHGRQGNLAERSLSSLMLVSAVLLLHRLFSHFVVHR</sequence>
<protein>
    <submittedName>
        <fullName evidence="1">Uncharacterized protein</fullName>
    </submittedName>
</protein>
<comment type="caution">
    <text evidence="1">The sequence shown here is derived from an EMBL/GenBank/DDBJ whole genome shotgun (WGS) entry which is preliminary data.</text>
</comment>
<reference evidence="1" key="1">
    <citation type="submission" date="2020-05" db="EMBL/GenBank/DDBJ databases">
        <title>Large-scale comparative analyses of tick genomes elucidate their genetic diversity and vector capacities.</title>
        <authorList>
            <person name="Jia N."/>
            <person name="Wang J."/>
            <person name="Shi W."/>
            <person name="Du L."/>
            <person name="Sun Y."/>
            <person name="Zhan W."/>
            <person name="Jiang J."/>
            <person name="Wang Q."/>
            <person name="Zhang B."/>
            <person name="Ji P."/>
            <person name="Sakyi L.B."/>
            <person name="Cui X."/>
            <person name="Yuan T."/>
            <person name="Jiang B."/>
            <person name="Yang W."/>
            <person name="Lam T.T.-Y."/>
            <person name="Chang Q."/>
            <person name="Ding S."/>
            <person name="Wang X."/>
            <person name="Zhu J."/>
            <person name="Ruan X."/>
            <person name="Zhao L."/>
            <person name="Wei J."/>
            <person name="Que T."/>
            <person name="Du C."/>
            <person name="Cheng J."/>
            <person name="Dai P."/>
            <person name="Han X."/>
            <person name="Huang E."/>
            <person name="Gao Y."/>
            <person name="Liu J."/>
            <person name="Shao H."/>
            <person name="Ye R."/>
            <person name="Li L."/>
            <person name="Wei W."/>
            <person name="Wang X."/>
            <person name="Wang C."/>
            <person name="Yang T."/>
            <person name="Huo Q."/>
            <person name="Li W."/>
            <person name="Guo W."/>
            <person name="Chen H."/>
            <person name="Zhou L."/>
            <person name="Ni X."/>
            <person name="Tian J."/>
            <person name="Zhou Y."/>
            <person name="Sheng Y."/>
            <person name="Liu T."/>
            <person name="Pan Y."/>
            <person name="Xia L."/>
            <person name="Li J."/>
            <person name="Zhao F."/>
            <person name="Cao W."/>
        </authorList>
    </citation>
    <scope>NUCLEOTIDE SEQUENCE</scope>
    <source>
        <strain evidence="1">Hyas-2018</strain>
    </source>
</reference>
<dbReference type="EMBL" id="CM023482">
    <property type="protein sequence ID" value="KAH6939344.1"/>
    <property type="molecule type" value="Genomic_DNA"/>
</dbReference>
<keyword evidence="2" id="KW-1185">Reference proteome</keyword>
<accession>A0ACB7SZK1</accession>